<dbReference type="GO" id="GO:0003724">
    <property type="term" value="F:RNA helicase activity"/>
    <property type="evidence" value="ECO:0007669"/>
    <property type="project" value="UniProtKB-EC"/>
</dbReference>
<dbReference type="Pfam" id="PF00271">
    <property type="entry name" value="Helicase_C"/>
    <property type="match status" value="1"/>
</dbReference>
<dbReference type="SUPFAM" id="SSF52540">
    <property type="entry name" value="P-loop containing nucleoside triphosphate hydrolases"/>
    <property type="match status" value="1"/>
</dbReference>
<comment type="caution">
    <text evidence="7">The sequence shown here is derived from an EMBL/GenBank/DDBJ whole genome shotgun (WGS) entry which is preliminary data.</text>
</comment>
<dbReference type="InterPro" id="IPR010222">
    <property type="entry name" value="RNA_helicase_HrpA"/>
</dbReference>
<evidence type="ECO:0000256" key="1">
    <source>
        <dbReference type="ARBA" id="ARBA00022741"/>
    </source>
</evidence>
<reference evidence="7 8" key="1">
    <citation type="journal article" date="2013" name="Int. J. Syst. Evol. Microbiol.">
        <title>Celerinatantimonas yamalensis sp. nov., a cold-adapted diazotrophic bacterium from a cold permafrost brine.</title>
        <authorList>
            <person name="Shcherbakova V."/>
            <person name="Chuvilskaya N."/>
            <person name="Rivkina E."/>
            <person name="Demidov N."/>
            <person name="Uchaeva V."/>
            <person name="Suetin S."/>
            <person name="Suzina N."/>
            <person name="Gilichinsky D."/>
        </authorList>
    </citation>
    <scope>NUCLEOTIDE SEQUENCE [LARGE SCALE GENOMIC DNA]</scope>
    <source>
        <strain evidence="7 8">C7</strain>
    </source>
</reference>
<evidence type="ECO:0000256" key="3">
    <source>
        <dbReference type="ARBA" id="ARBA00022806"/>
    </source>
</evidence>
<dbReference type="GO" id="GO:0016787">
    <property type="term" value="F:hydrolase activity"/>
    <property type="evidence" value="ECO:0007669"/>
    <property type="project" value="UniProtKB-KW"/>
</dbReference>
<dbReference type="Gene3D" id="1.20.120.1080">
    <property type="match status" value="1"/>
</dbReference>
<dbReference type="Pfam" id="PF00270">
    <property type="entry name" value="DEAD"/>
    <property type="match status" value="1"/>
</dbReference>
<dbReference type="SMART" id="SM00382">
    <property type="entry name" value="AAA"/>
    <property type="match status" value="1"/>
</dbReference>
<dbReference type="InterPro" id="IPR024590">
    <property type="entry name" value="HrpA_C"/>
</dbReference>
<dbReference type="CDD" id="cd18791">
    <property type="entry name" value="SF2_C_RHA"/>
    <property type="match status" value="1"/>
</dbReference>
<organism evidence="7 8">
    <name type="scientific">Celerinatantimonas yamalensis</name>
    <dbReference type="NCBI Taxonomy" id="559956"/>
    <lineage>
        <taxon>Bacteria</taxon>
        <taxon>Pseudomonadati</taxon>
        <taxon>Pseudomonadota</taxon>
        <taxon>Gammaproteobacteria</taxon>
        <taxon>Celerinatantimonadaceae</taxon>
        <taxon>Celerinatantimonas</taxon>
    </lineage>
</organism>
<protein>
    <submittedName>
        <fullName evidence="7">ATP-dependent RNA helicase HrpA</fullName>
        <ecNumber evidence="7">3.6.4.13</ecNumber>
    </submittedName>
</protein>
<dbReference type="Gene3D" id="3.40.50.300">
    <property type="entry name" value="P-loop containing nucleotide triphosphate hydrolases"/>
    <property type="match status" value="2"/>
</dbReference>
<dbReference type="InterPro" id="IPR014001">
    <property type="entry name" value="Helicase_ATP-bd"/>
</dbReference>
<dbReference type="PANTHER" id="PTHR18934">
    <property type="entry name" value="ATP-DEPENDENT RNA HELICASE"/>
    <property type="match status" value="1"/>
</dbReference>
<evidence type="ECO:0000256" key="4">
    <source>
        <dbReference type="ARBA" id="ARBA00022840"/>
    </source>
</evidence>
<gene>
    <name evidence="7" type="primary">hrpA</name>
    <name evidence="7" type="ORF">ABUE30_03205</name>
</gene>
<dbReference type="PROSITE" id="PS51194">
    <property type="entry name" value="HELICASE_CTER"/>
    <property type="match status" value="1"/>
</dbReference>
<dbReference type="SMART" id="SM00490">
    <property type="entry name" value="HELICc"/>
    <property type="match status" value="1"/>
</dbReference>
<keyword evidence="4" id="KW-0067">ATP-binding</keyword>
<dbReference type="SMART" id="SM00487">
    <property type="entry name" value="DEXDc"/>
    <property type="match status" value="1"/>
</dbReference>
<dbReference type="Proteomes" id="UP001629953">
    <property type="component" value="Unassembled WGS sequence"/>
</dbReference>
<dbReference type="InterPro" id="IPR011545">
    <property type="entry name" value="DEAD/DEAH_box_helicase_dom"/>
</dbReference>
<dbReference type="InterPro" id="IPR011709">
    <property type="entry name" value="DEAD-box_helicase_OB_fold"/>
</dbReference>
<proteinExistence type="predicted"/>
<dbReference type="EMBL" id="JBEQCT010000001">
    <property type="protein sequence ID" value="MFM2484079.1"/>
    <property type="molecule type" value="Genomic_DNA"/>
</dbReference>
<evidence type="ECO:0000313" key="8">
    <source>
        <dbReference type="Proteomes" id="UP001629953"/>
    </source>
</evidence>
<dbReference type="NCBIfam" id="NF008348">
    <property type="entry name" value="PRK11131.1"/>
    <property type="match status" value="1"/>
</dbReference>
<name>A0ABW9G3Y1_9GAMM</name>
<feature type="domain" description="Helicase C-terminal" evidence="6">
    <location>
        <begin position="274"/>
        <end position="437"/>
    </location>
</feature>
<evidence type="ECO:0000259" key="6">
    <source>
        <dbReference type="PROSITE" id="PS51194"/>
    </source>
</evidence>
<dbReference type="InterPro" id="IPR027417">
    <property type="entry name" value="P-loop_NTPase"/>
</dbReference>
<accession>A0ABW9G3Y1</accession>
<dbReference type="Pfam" id="PF21010">
    <property type="entry name" value="HA2_C"/>
    <property type="match status" value="1"/>
</dbReference>
<evidence type="ECO:0000313" key="7">
    <source>
        <dbReference type="EMBL" id="MFM2484079.1"/>
    </source>
</evidence>
<keyword evidence="1" id="KW-0547">Nucleotide-binding</keyword>
<sequence>MRPSIAKLIEQLSSVLCRDQHRLRQIIQKLAQQQDDINSQAVSRVSERIQRSFAEVERRRQLVPSFNYPAELPVVANKDDIAEAIAQHQVVIVAGETGSGKTTQLPKICLELGLGQRGLIGHTQPRRLAARSVSARLCEELQTQPGEQVGYKIRFNDQVGDNTLIKLMTDGVLLAELQHDRFLSQYEVLIIDEAHERSLNIDFILGYLKHILLKRRDLKVIITSATIDPERFSKHFNDAPMLLVEGRTYPVETRYRSAIETSKEHDLNDAIDMAIDELYREQRGDILIFMNGEREIRDTADWLRRRQLPHTEILPLYARLSNAEQNKIFAPHTGRRIVLATNVAETSLTVPGIRYVIDPGTARISRYSARAKVQRLPIEAISQASANQRKGRCGRIAEGICIRLYSEDDFLSRPEFTDPEIRRTNLASVILQMAALRLGDIQSFPFIDPPDQRSINDGINLLDELGAVTPQNGNFRGIKLTSLGQQLARLPVDPRMARMVLAGGQLGCVREIMVICAALSIQDPRERPLDAKQAADLQHQRFIDKQSDFVSYLNLWDYLRGCQSELSHNQFRKLCTKEFLAYMRVREWQDIYQQLRQVAAELGLKVNQQRAEYDTIHQAMVTGLLSHLGFRDKEREFLGARNTRFVIFPGSALAKKPPKWIVSAQLVETSRLFARDAATIKPEWLETLGQHLVKVSYSEPHWSAKQGAVLAYQTKTLFGVPIVVRRLCQYGSVDPKLSRDIFIRSALVEGEWRYQPEFLKINQALLDEVEELEQKSRRRDVRIDDESLYYFYAERIPEDIVSIQHFNRWWKQAQQTDPHRLNFEKQMLMRHDAEHVTARQYPDVWQQGALTLPLSYVFEPNQIDDGVSVTIPLAMLNQIHEQGFDWQIPAFREELIIAWIKSLPKTFRRNFVPAPNYAKACMEALPLRDDEKLFVAALAHQLLRMTGVRIDDEQWDATQLPAHLRINFKVIDQGQLVAQGRELNALQQQLKGQVTEQLNETARSQKLEVKELYTWPDQALPEEISASQSGLIIKSYPALVDKTTHVDVQVFDRPERAAQNHRQGVRRLLLLNVPSPIKYLQQKLPNKTKLGLYFNPFGKIEDLLDDCIQAAVDQLVETNMIRHENEFLLAKERVRSEIADTTLAIAAEVEKILSAHYTITKKMKGRVAFDQVMAFNDVKTQLQQLVFRGFVTQAGAAKMRDIQRYLQAVTRRLEKLPIDPNKDRLAMIQIQPALDAYNGLTSKLKHHPLAQDYCDEIRWMIEELRVSLFAQQLGTAHPISAKRVCQRVDQITKELR</sequence>
<dbReference type="Pfam" id="PF07717">
    <property type="entry name" value="OB_NTP_bind"/>
    <property type="match status" value="1"/>
</dbReference>
<dbReference type="InterPro" id="IPR001650">
    <property type="entry name" value="Helicase_C-like"/>
</dbReference>
<dbReference type="NCBIfam" id="TIGR01967">
    <property type="entry name" value="DEAH_box_HrpA"/>
    <property type="match status" value="1"/>
</dbReference>
<keyword evidence="3 7" id="KW-0347">Helicase</keyword>
<dbReference type="PROSITE" id="PS51192">
    <property type="entry name" value="HELICASE_ATP_BIND_1"/>
    <property type="match status" value="1"/>
</dbReference>
<dbReference type="InterPro" id="IPR007502">
    <property type="entry name" value="Helicase-assoc_dom"/>
</dbReference>
<dbReference type="PANTHER" id="PTHR18934:SF99">
    <property type="entry name" value="ATP-DEPENDENT RNA HELICASE DHX37-RELATED"/>
    <property type="match status" value="1"/>
</dbReference>
<feature type="domain" description="Helicase ATP-binding" evidence="5">
    <location>
        <begin position="82"/>
        <end position="245"/>
    </location>
</feature>
<dbReference type="InterPro" id="IPR003593">
    <property type="entry name" value="AAA+_ATPase"/>
</dbReference>
<dbReference type="RefSeq" id="WP_408622219.1">
    <property type="nucleotide sequence ID" value="NZ_JBEQCT010000001.1"/>
</dbReference>
<dbReference type="SMART" id="SM00847">
    <property type="entry name" value="HA2"/>
    <property type="match status" value="1"/>
</dbReference>
<dbReference type="EC" id="3.6.4.13" evidence="7"/>
<evidence type="ECO:0000256" key="2">
    <source>
        <dbReference type="ARBA" id="ARBA00022801"/>
    </source>
</evidence>
<evidence type="ECO:0000259" key="5">
    <source>
        <dbReference type="PROSITE" id="PS51192"/>
    </source>
</evidence>
<keyword evidence="8" id="KW-1185">Reference proteome</keyword>
<dbReference type="Pfam" id="PF11898">
    <property type="entry name" value="DUF3418"/>
    <property type="match status" value="1"/>
</dbReference>
<keyword evidence="2 7" id="KW-0378">Hydrolase</keyword>